<organism evidence="2 3">
    <name type="scientific">Folsomia candida</name>
    <name type="common">Springtail</name>
    <dbReference type="NCBI Taxonomy" id="158441"/>
    <lineage>
        <taxon>Eukaryota</taxon>
        <taxon>Metazoa</taxon>
        <taxon>Ecdysozoa</taxon>
        <taxon>Arthropoda</taxon>
        <taxon>Hexapoda</taxon>
        <taxon>Collembola</taxon>
        <taxon>Entomobryomorpha</taxon>
        <taxon>Isotomoidea</taxon>
        <taxon>Isotomidae</taxon>
        <taxon>Proisotominae</taxon>
        <taxon>Folsomia</taxon>
    </lineage>
</organism>
<feature type="compositionally biased region" description="Acidic residues" evidence="1">
    <location>
        <begin position="211"/>
        <end position="221"/>
    </location>
</feature>
<dbReference type="AlphaFoldDB" id="A0A226DPR4"/>
<keyword evidence="3" id="KW-1185">Reference proteome</keyword>
<evidence type="ECO:0000313" key="3">
    <source>
        <dbReference type="Proteomes" id="UP000198287"/>
    </source>
</evidence>
<sequence>MHLILPEGKIQKVVAKCTNILTNNSSSLLSVAELIGVLVAASPATKYGMLYTRQLEIEKSQALGLSSNQPKSTANGSSFVRESLNRLNLSAATTAVLKASKSEGTWQQYEVTYLKWNAFCEEKNWSTWESNIEHVLTLSDLVRPETEVKGQCTFTLETPQTVYFWKATDLTSPNIHHNRVKGQPLTFGGENLIMIVILTLMSRHTLNEFHEDSEDEQDVEEASACLSQRTSQEWEEEDVDDVNFTYQEMEPFNTTQDVNVNLVENEQGATMVAASLEEISIQFNWYQKQQQIYTEH</sequence>
<name>A0A226DPR4_FOLCA</name>
<protein>
    <submittedName>
        <fullName evidence="2">Uncharacterized protein</fullName>
    </submittedName>
</protein>
<accession>A0A226DPR4</accession>
<dbReference type="EMBL" id="LNIX01000014">
    <property type="protein sequence ID" value="OXA47008.1"/>
    <property type="molecule type" value="Genomic_DNA"/>
</dbReference>
<comment type="caution">
    <text evidence="2">The sequence shown here is derived from an EMBL/GenBank/DDBJ whole genome shotgun (WGS) entry which is preliminary data.</text>
</comment>
<evidence type="ECO:0000256" key="1">
    <source>
        <dbReference type="SAM" id="MobiDB-lite"/>
    </source>
</evidence>
<evidence type="ECO:0000313" key="2">
    <source>
        <dbReference type="EMBL" id="OXA47008.1"/>
    </source>
</evidence>
<reference evidence="2 3" key="1">
    <citation type="submission" date="2015-12" db="EMBL/GenBank/DDBJ databases">
        <title>The genome of Folsomia candida.</title>
        <authorList>
            <person name="Faddeeva A."/>
            <person name="Derks M.F."/>
            <person name="Anvar Y."/>
            <person name="Smit S."/>
            <person name="Van Straalen N."/>
            <person name="Roelofs D."/>
        </authorList>
    </citation>
    <scope>NUCLEOTIDE SEQUENCE [LARGE SCALE GENOMIC DNA]</scope>
    <source>
        <strain evidence="2 3">VU population</strain>
        <tissue evidence="2">Whole body</tissue>
    </source>
</reference>
<feature type="region of interest" description="Disordered" evidence="1">
    <location>
        <begin position="211"/>
        <end position="232"/>
    </location>
</feature>
<dbReference type="Proteomes" id="UP000198287">
    <property type="component" value="Unassembled WGS sequence"/>
</dbReference>
<gene>
    <name evidence="2" type="ORF">Fcan01_18336</name>
</gene>
<proteinExistence type="predicted"/>